<evidence type="ECO:0000313" key="1">
    <source>
        <dbReference type="EMBL" id="KAI8024463.1"/>
    </source>
</evidence>
<accession>A0ACC0IHC2</accession>
<sequence length="205" mass="21830">MHNNIYCTKVGAIQERYRSHGWRLDTQSTSLPSLISSTPQRTSSASPVTDHHHQPPPTSPETSPPPTYHHHSPPHGFGPILLAKTTSTSSHIQKWSSTEPEFRFTALFSTEERLYLYQTNNIQLLKLVSAVSDRHVVGYVAAGAVAGEKTTVEINVGGVAVVGGEAVVDGGDGDLEMSGEVAAEKVVGFGISGGGEESAAVEVEE</sequence>
<proteinExistence type="predicted"/>
<organism evidence="1 2">
    <name type="scientific">Camellia lanceoleosa</name>
    <dbReference type="NCBI Taxonomy" id="1840588"/>
    <lineage>
        <taxon>Eukaryota</taxon>
        <taxon>Viridiplantae</taxon>
        <taxon>Streptophyta</taxon>
        <taxon>Embryophyta</taxon>
        <taxon>Tracheophyta</taxon>
        <taxon>Spermatophyta</taxon>
        <taxon>Magnoliopsida</taxon>
        <taxon>eudicotyledons</taxon>
        <taxon>Gunneridae</taxon>
        <taxon>Pentapetalae</taxon>
        <taxon>asterids</taxon>
        <taxon>Ericales</taxon>
        <taxon>Theaceae</taxon>
        <taxon>Camellia</taxon>
    </lineage>
</organism>
<protein>
    <submittedName>
        <fullName evidence="1">Uncharacterized protein</fullName>
    </submittedName>
</protein>
<dbReference type="EMBL" id="CM045763">
    <property type="protein sequence ID" value="KAI8024463.1"/>
    <property type="molecule type" value="Genomic_DNA"/>
</dbReference>
<name>A0ACC0IHC2_9ERIC</name>
<reference evidence="1 2" key="1">
    <citation type="journal article" date="2022" name="Plant J.">
        <title>Chromosome-level genome of Camellia lanceoleosa provides a valuable resource for understanding genome evolution and self-incompatibility.</title>
        <authorList>
            <person name="Gong W."/>
            <person name="Xiao S."/>
            <person name="Wang L."/>
            <person name="Liao Z."/>
            <person name="Chang Y."/>
            <person name="Mo W."/>
            <person name="Hu G."/>
            <person name="Li W."/>
            <person name="Zhao G."/>
            <person name="Zhu H."/>
            <person name="Hu X."/>
            <person name="Ji K."/>
            <person name="Xiang X."/>
            <person name="Song Q."/>
            <person name="Yuan D."/>
            <person name="Jin S."/>
            <person name="Zhang L."/>
        </authorList>
    </citation>
    <scope>NUCLEOTIDE SEQUENCE [LARGE SCALE GENOMIC DNA]</scope>
    <source>
        <strain evidence="1">SQ_2022a</strain>
    </source>
</reference>
<dbReference type="Proteomes" id="UP001060215">
    <property type="component" value="Chromosome 6"/>
</dbReference>
<gene>
    <name evidence="1" type="ORF">LOK49_LG03G03240</name>
</gene>
<comment type="caution">
    <text evidence="1">The sequence shown here is derived from an EMBL/GenBank/DDBJ whole genome shotgun (WGS) entry which is preliminary data.</text>
</comment>
<keyword evidence="2" id="KW-1185">Reference proteome</keyword>
<evidence type="ECO:0000313" key="2">
    <source>
        <dbReference type="Proteomes" id="UP001060215"/>
    </source>
</evidence>